<dbReference type="InterPro" id="IPR013538">
    <property type="entry name" value="ASHA1/2-like_C"/>
</dbReference>
<reference evidence="3" key="1">
    <citation type="submission" date="2021-02" db="EMBL/GenBank/DDBJ databases">
        <title>Natronogracilivirga saccharolytica gen. nov. sp. nov. a new anaerobic, haloalkiliphilic carbohydrate-fermenting bacterium from soda lake and proposing of Cyclonatronumiaceae fam. nov. in the phylum Balneolaeota.</title>
        <authorList>
            <person name="Zhilina T.N."/>
            <person name="Sorokin D.Y."/>
            <person name="Zavarzina D.G."/>
            <person name="Toshchakov S.V."/>
            <person name="Kublanov I.V."/>
        </authorList>
    </citation>
    <scope>NUCLEOTIDE SEQUENCE</scope>
    <source>
        <strain evidence="3">Z-1702</strain>
    </source>
</reference>
<dbReference type="Proteomes" id="UP000673975">
    <property type="component" value="Unassembled WGS sequence"/>
</dbReference>
<organism evidence="3 4">
    <name type="scientific">Natronogracilivirga saccharolytica</name>
    <dbReference type="NCBI Taxonomy" id="2812953"/>
    <lineage>
        <taxon>Bacteria</taxon>
        <taxon>Pseudomonadati</taxon>
        <taxon>Balneolota</taxon>
        <taxon>Balneolia</taxon>
        <taxon>Balneolales</taxon>
        <taxon>Cyclonatronaceae</taxon>
        <taxon>Natronogracilivirga</taxon>
    </lineage>
</organism>
<sequence>MDDHTTESRSLKIVRSFNAAPEIIFDAFTKPEAMAVWWTDDTEFDIDLRVGGR</sequence>
<dbReference type="Gene3D" id="3.30.530.20">
    <property type="match status" value="1"/>
</dbReference>
<keyword evidence="4" id="KW-1185">Reference proteome</keyword>
<evidence type="ECO:0000313" key="3">
    <source>
        <dbReference type="EMBL" id="MBP3193658.1"/>
    </source>
</evidence>
<accession>A0A8J7SAU5</accession>
<evidence type="ECO:0000256" key="1">
    <source>
        <dbReference type="ARBA" id="ARBA00006817"/>
    </source>
</evidence>
<feature type="domain" description="Activator of Hsp90 ATPase homologue 1/2-like C-terminal" evidence="2">
    <location>
        <begin position="18"/>
        <end position="53"/>
    </location>
</feature>
<evidence type="ECO:0000313" key="4">
    <source>
        <dbReference type="Proteomes" id="UP000673975"/>
    </source>
</evidence>
<proteinExistence type="inferred from homology"/>
<comment type="similarity">
    <text evidence="1">Belongs to the AHA1 family.</text>
</comment>
<dbReference type="SUPFAM" id="SSF55961">
    <property type="entry name" value="Bet v1-like"/>
    <property type="match status" value="1"/>
</dbReference>
<dbReference type="EMBL" id="JAFIDN010000012">
    <property type="protein sequence ID" value="MBP3193658.1"/>
    <property type="molecule type" value="Genomic_DNA"/>
</dbReference>
<dbReference type="InterPro" id="IPR023393">
    <property type="entry name" value="START-like_dom_sf"/>
</dbReference>
<dbReference type="CDD" id="cd07814">
    <property type="entry name" value="SRPBCC_CalC_Aha1-like"/>
    <property type="match status" value="1"/>
</dbReference>
<dbReference type="Pfam" id="PF08327">
    <property type="entry name" value="AHSA1"/>
    <property type="match status" value="1"/>
</dbReference>
<name>A0A8J7SAU5_9BACT</name>
<comment type="caution">
    <text evidence="3">The sequence shown here is derived from an EMBL/GenBank/DDBJ whole genome shotgun (WGS) entry which is preliminary data.</text>
</comment>
<gene>
    <name evidence="3" type="ORF">NATSA_13360</name>
</gene>
<protein>
    <submittedName>
        <fullName evidence="3">SRPBCC domain-containing protein</fullName>
    </submittedName>
</protein>
<dbReference type="AlphaFoldDB" id="A0A8J7SAU5"/>
<evidence type="ECO:0000259" key="2">
    <source>
        <dbReference type="Pfam" id="PF08327"/>
    </source>
</evidence>